<dbReference type="AlphaFoldDB" id="A0A2N1MAJ0"/>
<accession>A0A2N1MAJ0</accession>
<evidence type="ECO:0000313" key="2">
    <source>
        <dbReference type="Proteomes" id="UP000233469"/>
    </source>
</evidence>
<dbReference type="VEuPathDB" id="FungiDB:FUN_001784"/>
<evidence type="ECO:0000313" key="1">
    <source>
        <dbReference type="EMBL" id="PKK58645.1"/>
    </source>
</evidence>
<dbReference type="VEuPathDB" id="FungiDB:RhiirFUN_006463"/>
<comment type="caution">
    <text evidence="1">The sequence shown here is derived from an EMBL/GenBank/DDBJ whole genome shotgun (WGS) entry which is preliminary data.</text>
</comment>
<reference evidence="1 2" key="1">
    <citation type="submission" date="2016-04" db="EMBL/GenBank/DDBJ databases">
        <title>Genome analyses suggest a sexual origin of heterokaryosis in a supposedly ancient asexual fungus.</title>
        <authorList>
            <person name="Ropars J."/>
            <person name="Sedzielewska K."/>
            <person name="Noel J."/>
            <person name="Charron P."/>
            <person name="Farinelli L."/>
            <person name="Marton T."/>
            <person name="Kruger M."/>
            <person name="Pelin A."/>
            <person name="Brachmann A."/>
            <person name="Corradi N."/>
        </authorList>
    </citation>
    <scope>NUCLEOTIDE SEQUENCE [LARGE SCALE GENOMIC DNA]</scope>
    <source>
        <strain evidence="1 2">C2</strain>
    </source>
</reference>
<dbReference type="EMBL" id="LLXL01003470">
    <property type="protein sequence ID" value="PKK58645.1"/>
    <property type="molecule type" value="Genomic_DNA"/>
</dbReference>
<reference evidence="1 2" key="2">
    <citation type="submission" date="2017-10" db="EMBL/GenBank/DDBJ databases">
        <title>Extensive intraspecific genome diversity in a model arbuscular mycorrhizal fungus.</title>
        <authorList>
            <person name="Chen E.C.H."/>
            <person name="Morin E."/>
            <person name="Baudet D."/>
            <person name="Noel J."/>
            <person name="Ndikumana S."/>
            <person name="Charron P."/>
            <person name="St-Onge C."/>
            <person name="Giorgi J."/>
            <person name="Grigoriev I.V."/>
            <person name="Roux C."/>
            <person name="Martin F.M."/>
            <person name="Corradi N."/>
        </authorList>
    </citation>
    <scope>NUCLEOTIDE SEQUENCE [LARGE SCALE GENOMIC DNA]</scope>
    <source>
        <strain evidence="1 2">C2</strain>
    </source>
</reference>
<dbReference type="VEuPathDB" id="FungiDB:RhiirFUN_021368"/>
<name>A0A2N1MAJ0_9GLOM</name>
<dbReference type="Proteomes" id="UP000233469">
    <property type="component" value="Unassembled WGS sequence"/>
</dbReference>
<organism evidence="1 2">
    <name type="scientific">Rhizophagus irregularis</name>
    <dbReference type="NCBI Taxonomy" id="588596"/>
    <lineage>
        <taxon>Eukaryota</taxon>
        <taxon>Fungi</taxon>
        <taxon>Fungi incertae sedis</taxon>
        <taxon>Mucoromycota</taxon>
        <taxon>Glomeromycotina</taxon>
        <taxon>Glomeromycetes</taxon>
        <taxon>Glomerales</taxon>
        <taxon>Glomeraceae</taxon>
        <taxon>Rhizophagus</taxon>
    </lineage>
</organism>
<protein>
    <submittedName>
        <fullName evidence="1">Uncharacterized protein</fullName>
    </submittedName>
</protein>
<feature type="non-terminal residue" evidence="1">
    <location>
        <position position="357"/>
    </location>
</feature>
<sequence>MYVINKDKSELLLRSKNYDFGKKEKININFGDKKISIFPVPKENSIRILGVWFNAYDDRKFVLNQCKNDILNLITNTLRRKVITDKQTAYIFNSIILSRIEYRSQVMIFTEKECNQMMVPYRRMFKNKLKFASTAPNSIVENNLIYNIRSIWANQIQAKINNFFIQINDRGLLGDIMRIRIIDIQNKLWLDKSPLVDMPYQKKEINVFLPKFKNNFIINNIFLMKENNVSIELDKLDISNLNKIIGGHELIINIITPKVYIKYLKQLRKYKLMFLDQLTTLKGDYFLTFWQFKQRRFVGNLRSSNITPKIFSILNDITIEDKYTNLLKPRYRYSNVINNLKGYELISPNECKKKQFI</sequence>
<gene>
    <name evidence="1" type="ORF">RhiirC2_795988</name>
</gene>
<dbReference type="VEuPathDB" id="FungiDB:RhiirA1_480332"/>
<proteinExistence type="predicted"/>